<reference evidence="2 3" key="1">
    <citation type="submission" date="2013-11" db="EMBL/GenBank/DDBJ databases">
        <title>Estimation of Helicobacter pylori bacteriophage ecology using H. pylori isolates.</title>
        <authorList>
            <person name="Uchiyama J."/>
            <person name="Takemura-Uchiyama I."/>
            <person name="Ujihara T."/>
            <person name="Matsuzaki S."/>
        </authorList>
    </citation>
    <scope>NUCLEOTIDE SEQUENCE [LARGE SCALE GENOMIC DNA]</scope>
    <source>
        <strain evidence="2 3">NY40</strain>
    </source>
</reference>
<keyword evidence="1" id="KW-0378">Hydrolase</keyword>
<evidence type="ECO:0000313" key="3">
    <source>
        <dbReference type="Proteomes" id="UP000031662"/>
    </source>
</evidence>
<proteinExistence type="predicted"/>
<accession>A0A060PZZ7</accession>
<dbReference type="PANTHER" id="PTHR31377">
    <property type="entry name" value="AGMATINE DEIMINASE-RELATED"/>
    <property type="match status" value="1"/>
</dbReference>
<dbReference type="SUPFAM" id="SSF55909">
    <property type="entry name" value="Pentein"/>
    <property type="match status" value="1"/>
</dbReference>
<organism evidence="2 3">
    <name type="scientific">Helicobacter pylori NY40</name>
    <dbReference type="NCBI Taxonomy" id="1426844"/>
    <lineage>
        <taxon>Bacteria</taxon>
        <taxon>Pseudomonadati</taxon>
        <taxon>Campylobacterota</taxon>
        <taxon>Epsilonproteobacteria</taxon>
        <taxon>Campylobacterales</taxon>
        <taxon>Helicobacteraceae</taxon>
        <taxon>Helicobacter</taxon>
    </lineage>
</organism>
<dbReference type="Pfam" id="PF04371">
    <property type="entry name" value="PAD_porph"/>
    <property type="match status" value="1"/>
</dbReference>
<evidence type="ECO:0000256" key="1">
    <source>
        <dbReference type="ARBA" id="ARBA00022801"/>
    </source>
</evidence>
<gene>
    <name evidence="2" type="ORF">NY40_0662</name>
</gene>
<evidence type="ECO:0000313" key="2">
    <source>
        <dbReference type="EMBL" id="BAO97676.1"/>
    </source>
</evidence>
<dbReference type="HOGENOM" id="CLU_037682_0_0_7"/>
<dbReference type="Gene3D" id="3.75.10.10">
    <property type="entry name" value="L-arginine/glycine Amidinotransferase, Chain A"/>
    <property type="match status" value="1"/>
</dbReference>
<sequence>MKRMLAEFEKIQAILMAFPHEFGDWAYCIKEARESFLNIIQTIAKHAKVLVCVHTNDTIGYEMLKNLSGVEIAKIDTNDTWARDFGAISVENQGVLECLDFGFNGWGLKYPSNLDNQVNSKLKHLGFLKHPLKTMPYILEGGSVESDGAGSILTNTQCLLEKNRNPHLNQNGIETMLKKELGAKQVLWYSYGYLKGDDTDSHTDTLARFLDKDTIVYSACEDENDEHYTALKKMQEELKTFKKLDGTPYKLIPLEIPKAIYDENQQCLPATYVNFLLCNNALIVPTYNDPKDALILETLRQHTPLEVVGVDCNTLIKQHGSLHCVTMQLY</sequence>
<dbReference type="Proteomes" id="UP000031662">
    <property type="component" value="Chromosome"/>
</dbReference>
<name>A0A060PZZ7_HELPX</name>
<dbReference type="EMBL" id="AP014523">
    <property type="protein sequence ID" value="BAO97676.1"/>
    <property type="molecule type" value="Genomic_DNA"/>
</dbReference>
<dbReference type="AlphaFoldDB" id="A0A060PZZ7"/>
<dbReference type="InterPro" id="IPR007466">
    <property type="entry name" value="Peptidyl-Arg-deiminase_porph"/>
</dbReference>
<dbReference type="PANTHER" id="PTHR31377:SF0">
    <property type="entry name" value="AGMATINE DEIMINASE-RELATED"/>
    <property type="match status" value="1"/>
</dbReference>
<protein>
    <submittedName>
        <fullName evidence="2">Agmatine deiminase</fullName>
    </submittedName>
</protein>
<dbReference type="GO" id="GO:0009446">
    <property type="term" value="P:putrescine biosynthetic process"/>
    <property type="evidence" value="ECO:0007669"/>
    <property type="project" value="InterPro"/>
</dbReference>
<dbReference type="GO" id="GO:0047632">
    <property type="term" value="F:agmatine deiminase activity"/>
    <property type="evidence" value="ECO:0007669"/>
    <property type="project" value="TreeGrafter"/>
</dbReference>
<dbReference type="GO" id="GO:0004668">
    <property type="term" value="F:protein-arginine deiminase activity"/>
    <property type="evidence" value="ECO:0007669"/>
    <property type="project" value="InterPro"/>
</dbReference>
<dbReference type="RefSeq" id="WP_041050408.1">
    <property type="nucleotide sequence ID" value="NZ_AP014523.1"/>
</dbReference>